<dbReference type="Gene3D" id="2.60.120.10">
    <property type="entry name" value="Jelly Rolls"/>
    <property type="match status" value="2"/>
</dbReference>
<feature type="region of interest" description="Disordered" evidence="1">
    <location>
        <begin position="303"/>
        <end position="335"/>
    </location>
</feature>
<dbReference type="PROSITE" id="PS00889">
    <property type="entry name" value="CNMP_BINDING_2"/>
    <property type="match status" value="1"/>
</dbReference>
<organism evidence="3 4">
    <name type="scientific">Archangium violaceum Cb vi76</name>
    <dbReference type="NCBI Taxonomy" id="1406225"/>
    <lineage>
        <taxon>Bacteria</taxon>
        <taxon>Pseudomonadati</taxon>
        <taxon>Myxococcota</taxon>
        <taxon>Myxococcia</taxon>
        <taxon>Myxococcales</taxon>
        <taxon>Cystobacterineae</taxon>
        <taxon>Archangiaceae</taxon>
        <taxon>Archangium</taxon>
    </lineage>
</organism>
<feature type="region of interest" description="Disordered" evidence="1">
    <location>
        <begin position="197"/>
        <end position="269"/>
    </location>
</feature>
<dbReference type="InterPro" id="IPR018488">
    <property type="entry name" value="cNMP-bd_CS"/>
</dbReference>
<protein>
    <submittedName>
        <fullName evidence="3">Cyclic nucleotide-binding protein</fullName>
    </submittedName>
</protein>
<dbReference type="Gene3D" id="1.25.40.10">
    <property type="entry name" value="Tetratricopeptide repeat domain"/>
    <property type="match status" value="1"/>
</dbReference>
<dbReference type="InterPro" id="IPR011990">
    <property type="entry name" value="TPR-like_helical_dom_sf"/>
</dbReference>
<evidence type="ECO:0000313" key="3">
    <source>
        <dbReference type="EMBL" id="KFA91861.1"/>
    </source>
</evidence>
<dbReference type="InterPro" id="IPR018490">
    <property type="entry name" value="cNMP-bd_dom_sf"/>
</dbReference>
<dbReference type="PROSITE" id="PS50042">
    <property type="entry name" value="CNMP_BINDING_3"/>
    <property type="match status" value="2"/>
</dbReference>
<dbReference type="SMART" id="SM00100">
    <property type="entry name" value="cNMP"/>
    <property type="match status" value="2"/>
</dbReference>
<dbReference type="InterPro" id="IPR014710">
    <property type="entry name" value="RmlC-like_jellyroll"/>
</dbReference>
<reference evidence="3 4" key="1">
    <citation type="submission" date="2014-07" db="EMBL/GenBank/DDBJ databases">
        <title>Draft Genome Sequence of Gephyronic Acid Producer, Cystobacter violaceus Strain Cb vi76.</title>
        <authorList>
            <person name="Stevens D.C."/>
            <person name="Young J."/>
            <person name="Carmichael R."/>
            <person name="Tan J."/>
            <person name="Taylor R.E."/>
        </authorList>
    </citation>
    <scope>NUCLEOTIDE SEQUENCE [LARGE SCALE GENOMIC DNA]</scope>
    <source>
        <strain evidence="3 4">Cb vi76</strain>
    </source>
</reference>
<feature type="domain" description="Cyclic nucleotide-binding" evidence="2">
    <location>
        <begin position="472"/>
        <end position="570"/>
    </location>
</feature>
<dbReference type="EMBL" id="JPMI01000126">
    <property type="protein sequence ID" value="KFA91861.1"/>
    <property type="molecule type" value="Genomic_DNA"/>
</dbReference>
<dbReference type="Pfam" id="PF00027">
    <property type="entry name" value="cNMP_binding"/>
    <property type="match status" value="2"/>
</dbReference>
<dbReference type="InterPro" id="IPR000595">
    <property type="entry name" value="cNMP-bd_dom"/>
</dbReference>
<dbReference type="PANTHER" id="PTHR23011:SF28">
    <property type="entry name" value="CYCLIC NUCLEOTIDE-BINDING DOMAIN CONTAINING PROTEIN"/>
    <property type="match status" value="1"/>
</dbReference>
<evidence type="ECO:0000259" key="2">
    <source>
        <dbReference type="PROSITE" id="PS50042"/>
    </source>
</evidence>
<dbReference type="PANTHER" id="PTHR23011">
    <property type="entry name" value="CYCLIC NUCLEOTIDE-BINDING DOMAIN CONTAINING PROTEIN"/>
    <property type="match status" value="1"/>
</dbReference>
<gene>
    <name evidence="3" type="ORF">Q664_19200</name>
</gene>
<feature type="domain" description="Cyclic nucleotide-binding" evidence="2">
    <location>
        <begin position="341"/>
        <end position="428"/>
    </location>
</feature>
<feature type="compositionally biased region" description="Low complexity" evidence="1">
    <location>
        <begin position="201"/>
        <end position="216"/>
    </location>
</feature>
<dbReference type="CDD" id="cd00038">
    <property type="entry name" value="CAP_ED"/>
    <property type="match status" value="2"/>
</dbReference>
<sequence length="615" mass="66179">MEPRQLRDKANEALTKGRFARAAELFEEYCQLDPKDYQARVRLGDAWVKVGNNARAISSYQAAAEGFAREGFLPRAIAASKLILELDASHQGVQQMLANLYARRGGTGGAARAVTPRPLEAPPVAKPSAFFIELPPDVDEALASEEPGSVEAFEPEPRAASSLSGIEVELDFEEAGTEPPAAPAADIEVELDLGDAEKGSPEAAPVQAAVAKSAPPGLRRRSSDVRPAVTEPPSAPSTPAPPPQPLRVAAGGPASPRLERFTPQDGVDFQPPVPGSVPFTELAVQADSLLHAVELAALAGAGQHAEPVPSAPAVEETSTPEAEEPVADTAPQDEALPKIPLFSDLPRDAFIALFERCPLRRFPEGGRIIEQGTRGDAFYVICAGRVRIVRQSGAEQRELAWLGEGAFFGEMALLSGAPRSASVVSASEETQVLEISAPVLASLSRSYPQVAKALRRFCRQRLLSDVVNTSALFQPFGRKDRRELVERFRAREVRRGDIIIHEGHQVDGLYVVLSGEVAVTKGEQPLARLREGELFGEMSLLQKTPANATVTAARNTSLLRLPREDFDTLILTHPQILALVSELIETRQRSNEALLGGQENVTGETLEPHEELVLF</sequence>
<feature type="compositionally biased region" description="Pro residues" evidence="1">
    <location>
        <begin position="233"/>
        <end position="245"/>
    </location>
</feature>
<dbReference type="Proteomes" id="UP000028547">
    <property type="component" value="Unassembled WGS sequence"/>
</dbReference>
<name>A0A084STS6_9BACT</name>
<dbReference type="PROSITE" id="PS00888">
    <property type="entry name" value="CNMP_BINDING_1"/>
    <property type="match status" value="1"/>
</dbReference>
<evidence type="ECO:0000313" key="4">
    <source>
        <dbReference type="Proteomes" id="UP000028547"/>
    </source>
</evidence>
<dbReference type="SUPFAM" id="SSF51206">
    <property type="entry name" value="cAMP-binding domain-like"/>
    <property type="match status" value="2"/>
</dbReference>
<dbReference type="AlphaFoldDB" id="A0A084STS6"/>
<dbReference type="PRINTS" id="PR00103">
    <property type="entry name" value="CAMPKINASE"/>
</dbReference>
<evidence type="ECO:0000256" key="1">
    <source>
        <dbReference type="SAM" id="MobiDB-lite"/>
    </source>
</evidence>
<accession>A0A084STS6</accession>
<comment type="caution">
    <text evidence="3">The sequence shown here is derived from an EMBL/GenBank/DDBJ whole genome shotgun (WGS) entry which is preliminary data.</text>
</comment>
<dbReference type="SUPFAM" id="SSF48452">
    <property type="entry name" value="TPR-like"/>
    <property type="match status" value="1"/>
</dbReference>
<dbReference type="RefSeq" id="WP_043397139.1">
    <property type="nucleotide sequence ID" value="NZ_JPMI01000126.1"/>
</dbReference>
<proteinExistence type="predicted"/>